<protein>
    <submittedName>
        <fullName evidence="1">Clavaminate synthase-like protein</fullName>
    </submittedName>
</protein>
<keyword evidence="2" id="KW-1185">Reference proteome</keyword>
<sequence length="287" mass="32918">MAATNVARAVTPSHPDITYTPDYATYLARTKRRVNTEKLGKRLPPGCPLELQSKLVWNGGDTIERYNWVHELTPAEFHEIEIALQHFKSLERPLVLRGLLVDKKCCEENVVIYAGLALHITLSKLGSSWRVYNELASTRPDLVQTLAEPWPTEVFDEKAKSYVNRPLLYYQPRTDTAPERMIVQYARRYFTSAEALDALHFLVDKYALALDFQKGGVQFVNNLSIFHTRDGFTNTEAQQRHLVRLWLRDSELAWKTPEGLEGRWDKVYEGVKEGTQASEFALVYVSS</sequence>
<dbReference type="EMBL" id="MU003524">
    <property type="protein sequence ID" value="KAF2466507.1"/>
    <property type="molecule type" value="Genomic_DNA"/>
</dbReference>
<organism evidence="1 2">
    <name type="scientific">Lindgomyces ingoldianus</name>
    <dbReference type="NCBI Taxonomy" id="673940"/>
    <lineage>
        <taxon>Eukaryota</taxon>
        <taxon>Fungi</taxon>
        <taxon>Dikarya</taxon>
        <taxon>Ascomycota</taxon>
        <taxon>Pezizomycotina</taxon>
        <taxon>Dothideomycetes</taxon>
        <taxon>Pleosporomycetidae</taxon>
        <taxon>Pleosporales</taxon>
        <taxon>Lindgomycetaceae</taxon>
        <taxon>Lindgomyces</taxon>
    </lineage>
</organism>
<gene>
    <name evidence="1" type="ORF">BDR25DRAFT_327920</name>
</gene>
<dbReference type="Proteomes" id="UP000799755">
    <property type="component" value="Unassembled WGS sequence"/>
</dbReference>
<comment type="caution">
    <text evidence="1">The sequence shown here is derived from an EMBL/GenBank/DDBJ whole genome shotgun (WGS) entry which is preliminary data.</text>
</comment>
<proteinExistence type="predicted"/>
<name>A0ACB6QK65_9PLEO</name>
<evidence type="ECO:0000313" key="2">
    <source>
        <dbReference type="Proteomes" id="UP000799755"/>
    </source>
</evidence>
<evidence type="ECO:0000313" key="1">
    <source>
        <dbReference type="EMBL" id="KAF2466507.1"/>
    </source>
</evidence>
<accession>A0ACB6QK65</accession>
<reference evidence="1" key="1">
    <citation type="journal article" date="2020" name="Stud. Mycol.">
        <title>101 Dothideomycetes genomes: a test case for predicting lifestyles and emergence of pathogens.</title>
        <authorList>
            <person name="Haridas S."/>
            <person name="Albert R."/>
            <person name="Binder M."/>
            <person name="Bloem J."/>
            <person name="Labutti K."/>
            <person name="Salamov A."/>
            <person name="Andreopoulos B."/>
            <person name="Baker S."/>
            <person name="Barry K."/>
            <person name="Bills G."/>
            <person name="Bluhm B."/>
            <person name="Cannon C."/>
            <person name="Castanera R."/>
            <person name="Culley D."/>
            <person name="Daum C."/>
            <person name="Ezra D."/>
            <person name="Gonzalez J."/>
            <person name="Henrissat B."/>
            <person name="Kuo A."/>
            <person name="Liang C."/>
            <person name="Lipzen A."/>
            <person name="Lutzoni F."/>
            <person name="Magnuson J."/>
            <person name="Mondo S."/>
            <person name="Nolan M."/>
            <person name="Ohm R."/>
            <person name="Pangilinan J."/>
            <person name="Park H.-J."/>
            <person name="Ramirez L."/>
            <person name="Alfaro M."/>
            <person name="Sun H."/>
            <person name="Tritt A."/>
            <person name="Yoshinaga Y."/>
            <person name="Zwiers L.-H."/>
            <person name="Turgeon B."/>
            <person name="Goodwin S."/>
            <person name="Spatafora J."/>
            <person name="Crous P."/>
            <person name="Grigoriev I."/>
        </authorList>
    </citation>
    <scope>NUCLEOTIDE SEQUENCE</scope>
    <source>
        <strain evidence="1">ATCC 200398</strain>
    </source>
</reference>